<evidence type="ECO:0000256" key="3">
    <source>
        <dbReference type="ARBA" id="ARBA00022737"/>
    </source>
</evidence>
<evidence type="ECO:0000256" key="2">
    <source>
        <dbReference type="ARBA" id="ARBA00022723"/>
    </source>
</evidence>
<dbReference type="Gene3D" id="1.20.120.1750">
    <property type="match status" value="1"/>
</dbReference>
<dbReference type="PROSITE" id="PS51873">
    <property type="entry name" value="TRIAD"/>
    <property type="match status" value="1"/>
</dbReference>
<keyword evidence="6" id="KW-0862">Zinc</keyword>
<protein>
    <recommendedName>
        <fullName evidence="7">RING-type domain-containing protein</fullName>
    </recommendedName>
</protein>
<dbReference type="SUPFAM" id="SSF57850">
    <property type="entry name" value="RING/U-box"/>
    <property type="match status" value="2"/>
</dbReference>
<sequence>MATAPTFLDDLDDETAQLILNMQLEDIANDEAAEASWRRPSRKQRDHQFARQLYEEELALYRLQRDLPEPPPAPEPELFECCACGESNSSEKDYTAQCGHHYCTDCLTGLFAAAMKDERLYPPRCCTRAIPFPIARRYLTREIEAAFADKKEELDDADRHYCCVPTCSAYIPRDHRFVFDTARCPFCQEYTCTKCNSAAHTGHCPVDKGLEEVIEAGREEGWQRCQRCKRMIELTIGCNHITCVCRAEFCYVCGAKWKSCRCPQFDEARLLERAQEVAGREGANVAQVAEELRGRHECEPGEHQYRFTPGAFTCDGCNLAMTQFIYRCTACHGQKCSRCRRHF</sequence>
<dbReference type="PANTHER" id="PTHR11685">
    <property type="entry name" value="RBR FAMILY RING FINGER AND IBR DOMAIN-CONTAINING"/>
    <property type="match status" value="1"/>
</dbReference>
<evidence type="ECO:0000256" key="1">
    <source>
        <dbReference type="ARBA" id="ARBA00022679"/>
    </source>
</evidence>
<dbReference type="InterPro" id="IPR031127">
    <property type="entry name" value="E3_UB_ligase_RBR"/>
</dbReference>
<evidence type="ECO:0000313" key="8">
    <source>
        <dbReference type="EMBL" id="KAK4508696.1"/>
    </source>
</evidence>
<dbReference type="CDD" id="cd20335">
    <property type="entry name" value="BRcat_RBR"/>
    <property type="match status" value="1"/>
</dbReference>
<evidence type="ECO:0000256" key="6">
    <source>
        <dbReference type="ARBA" id="ARBA00022833"/>
    </source>
</evidence>
<keyword evidence="2" id="KW-0479">Metal-binding</keyword>
<proteinExistence type="predicted"/>
<gene>
    <name evidence="8" type="ORF">PRZ48_002435</name>
</gene>
<name>A0ABR0F419_ZASCE</name>
<keyword evidence="1" id="KW-0808">Transferase</keyword>
<dbReference type="CDD" id="cd22584">
    <property type="entry name" value="Rcat_RBR_unk"/>
    <property type="match status" value="1"/>
</dbReference>
<evidence type="ECO:0000256" key="5">
    <source>
        <dbReference type="ARBA" id="ARBA00022786"/>
    </source>
</evidence>
<dbReference type="PROSITE" id="PS00518">
    <property type="entry name" value="ZF_RING_1"/>
    <property type="match status" value="1"/>
</dbReference>
<evidence type="ECO:0000313" key="9">
    <source>
        <dbReference type="Proteomes" id="UP001305779"/>
    </source>
</evidence>
<evidence type="ECO:0000259" key="7">
    <source>
        <dbReference type="PROSITE" id="PS51873"/>
    </source>
</evidence>
<keyword evidence="5" id="KW-0833">Ubl conjugation pathway</keyword>
<dbReference type="InterPro" id="IPR017907">
    <property type="entry name" value="Znf_RING_CS"/>
</dbReference>
<organism evidence="8 9">
    <name type="scientific">Zasmidium cellare</name>
    <name type="common">Wine cellar mold</name>
    <name type="synonym">Racodium cellare</name>
    <dbReference type="NCBI Taxonomy" id="395010"/>
    <lineage>
        <taxon>Eukaryota</taxon>
        <taxon>Fungi</taxon>
        <taxon>Dikarya</taxon>
        <taxon>Ascomycota</taxon>
        <taxon>Pezizomycotina</taxon>
        <taxon>Dothideomycetes</taxon>
        <taxon>Dothideomycetidae</taxon>
        <taxon>Mycosphaerellales</taxon>
        <taxon>Mycosphaerellaceae</taxon>
        <taxon>Zasmidium</taxon>
    </lineage>
</organism>
<comment type="caution">
    <text evidence="8">The sequence shown here is derived from an EMBL/GenBank/DDBJ whole genome shotgun (WGS) entry which is preliminary data.</text>
</comment>
<keyword evidence="4" id="KW-0863">Zinc-finger</keyword>
<dbReference type="Proteomes" id="UP001305779">
    <property type="component" value="Unassembled WGS sequence"/>
</dbReference>
<feature type="domain" description="RING-type" evidence="7">
    <location>
        <begin position="77"/>
        <end position="266"/>
    </location>
</feature>
<keyword evidence="3" id="KW-0677">Repeat</keyword>
<keyword evidence="9" id="KW-1185">Reference proteome</keyword>
<dbReference type="EMBL" id="JAXOVC010000001">
    <property type="protein sequence ID" value="KAK4508696.1"/>
    <property type="molecule type" value="Genomic_DNA"/>
</dbReference>
<reference evidence="8 9" key="1">
    <citation type="journal article" date="2023" name="G3 (Bethesda)">
        <title>A chromosome-level genome assembly of Zasmidium syzygii isolated from banana leaves.</title>
        <authorList>
            <person name="van Westerhoven A.C."/>
            <person name="Mehrabi R."/>
            <person name="Talebi R."/>
            <person name="Steentjes M.B.F."/>
            <person name="Corcolon B."/>
            <person name="Chong P.A."/>
            <person name="Kema G.H.J."/>
            <person name="Seidl M.F."/>
        </authorList>
    </citation>
    <scope>NUCLEOTIDE SEQUENCE [LARGE SCALE GENOMIC DNA]</scope>
    <source>
        <strain evidence="8 9">P124</strain>
    </source>
</reference>
<evidence type="ECO:0000256" key="4">
    <source>
        <dbReference type="ARBA" id="ARBA00022771"/>
    </source>
</evidence>
<dbReference type="InterPro" id="IPR044066">
    <property type="entry name" value="TRIAD_supradom"/>
</dbReference>
<accession>A0ABR0F419</accession>